<proteinExistence type="predicted"/>
<name>A0A520KWB4_9EURY</name>
<gene>
    <name evidence="1" type="ORF">EF807_05855</name>
</gene>
<protein>
    <recommendedName>
        <fullName evidence="3">Transposase</fullName>
    </recommendedName>
</protein>
<dbReference type="Proteomes" id="UP000320766">
    <property type="component" value="Unassembled WGS sequence"/>
</dbReference>
<accession>A0A520KWB4</accession>
<evidence type="ECO:0008006" key="3">
    <source>
        <dbReference type="Google" id="ProtNLM"/>
    </source>
</evidence>
<evidence type="ECO:0000313" key="2">
    <source>
        <dbReference type="Proteomes" id="UP000320766"/>
    </source>
</evidence>
<organism evidence="1 2">
    <name type="scientific">Candidatus Methanolliviera hydrocarbonicum</name>
    <dbReference type="NCBI Taxonomy" id="2491085"/>
    <lineage>
        <taxon>Archaea</taxon>
        <taxon>Methanobacteriati</taxon>
        <taxon>Methanobacteriota</taxon>
        <taxon>Candidatus Methanoliparia</taxon>
        <taxon>Candidatus Methanoliparales</taxon>
        <taxon>Candidatus Methanollivieraceae</taxon>
        <taxon>Candidatus Methanolliviera</taxon>
    </lineage>
</organism>
<dbReference type="AlphaFoldDB" id="A0A520KWB4"/>
<dbReference type="EMBL" id="RXIL01000106">
    <property type="protein sequence ID" value="RZN68479.1"/>
    <property type="molecule type" value="Genomic_DNA"/>
</dbReference>
<comment type="caution">
    <text evidence="1">The sequence shown here is derived from an EMBL/GenBank/DDBJ whole genome shotgun (WGS) entry which is preliminary data.</text>
</comment>
<reference evidence="1 2" key="1">
    <citation type="journal article" date="2019" name="Nat. Microbiol.">
        <title>Wide diversity of methane and short-chain alkane metabolisms in uncultured archaea.</title>
        <authorList>
            <person name="Borrel G."/>
            <person name="Adam P.S."/>
            <person name="McKay L.J."/>
            <person name="Chen L.X."/>
            <person name="Sierra-Garcia I.N."/>
            <person name="Sieber C.M."/>
            <person name="Letourneur Q."/>
            <person name="Ghozlane A."/>
            <person name="Andersen G.L."/>
            <person name="Li W.J."/>
            <person name="Hallam S.J."/>
            <person name="Muyzer G."/>
            <person name="de Oliveira V.M."/>
            <person name="Inskeep W.P."/>
            <person name="Banfield J.F."/>
            <person name="Gribaldo S."/>
        </authorList>
    </citation>
    <scope>NUCLEOTIDE SEQUENCE [LARGE SCALE GENOMIC DNA]</scope>
    <source>
        <strain evidence="1">NM1b</strain>
    </source>
</reference>
<evidence type="ECO:0000313" key="1">
    <source>
        <dbReference type="EMBL" id="RZN68479.1"/>
    </source>
</evidence>
<sequence length="69" mass="8316">MSALKDKPHFAITTDHRREYKEMMDDLRVRHQLCIFHLFKMIRKDVYGVLKSKKYYTGIKLNCACILPR</sequence>